<evidence type="ECO:0000256" key="1">
    <source>
        <dbReference type="SAM" id="MobiDB-lite"/>
    </source>
</evidence>
<dbReference type="EMBL" id="JAURVH010001522">
    <property type="protein sequence ID" value="KAK5922698.1"/>
    <property type="molecule type" value="Genomic_DNA"/>
</dbReference>
<comment type="caution">
    <text evidence="2">The sequence shown here is derived from an EMBL/GenBank/DDBJ whole genome shotgun (WGS) entry which is preliminary data.</text>
</comment>
<name>A0AAN8DKJ7_CHAGU</name>
<protein>
    <submittedName>
        <fullName evidence="2">Uncharacterized protein</fullName>
    </submittedName>
</protein>
<reference evidence="2 3" key="1">
    <citation type="journal article" date="2023" name="Mol. Biol. Evol.">
        <title>Genomics of Secondarily Temperate Adaptation in the Only Non-Antarctic Icefish.</title>
        <authorList>
            <person name="Rivera-Colon A.G."/>
            <person name="Rayamajhi N."/>
            <person name="Minhas B.F."/>
            <person name="Madrigal G."/>
            <person name="Bilyk K.T."/>
            <person name="Yoon V."/>
            <person name="Hune M."/>
            <person name="Gregory S."/>
            <person name="Cheng C.H.C."/>
            <person name="Catchen J.M."/>
        </authorList>
    </citation>
    <scope>NUCLEOTIDE SEQUENCE [LARGE SCALE GENOMIC DNA]</scope>
    <source>
        <tissue evidence="2">White muscle</tissue>
    </source>
</reference>
<gene>
    <name evidence="2" type="ORF">CgunFtcFv8_019939</name>
</gene>
<feature type="compositionally biased region" description="Basic and acidic residues" evidence="1">
    <location>
        <begin position="1"/>
        <end position="16"/>
    </location>
</feature>
<accession>A0AAN8DKJ7</accession>
<feature type="region of interest" description="Disordered" evidence="1">
    <location>
        <begin position="1"/>
        <end position="37"/>
    </location>
</feature>
<evidence type="ECO:0000313" key="2">
    <source>
        <dbReference type="EMBL" id="KAK5922698.1"/>
    </source>
</evidence>
<dbReference type="AlphaFoldDB" id="A0AAN8DKJ7"/>
<sequence>MGEVRKTYPPRNKEPCMKPLKPSHIPQGCLPEPTEQNGEEASHLIRKLKIRILSSRTTSCLLARGWGCSLQLESVTLSL</sequence>
<organism evidence="2 3">
    <name type="scientific">Champsocephalus gunnari</name>
    <name type="common">Mackerel icefish</name>
    <dbReference type="NCBI Taxonomy" id="52237"/>
    <lineage>
        <taxon>Eukaryota</taxon>
        <taxon>Metazoa</taxon>
        <taxon>Chordata</taxon>
        <taxon>Craniata</taxon>
        <taxon>Vertebrata</taxon>
        <taxon>Euteleostomi</taxon>
        <taxon>Actinopterygii</taxon>
        <taxon>Neopterygii</taxon>
        <taxon>Teleostei</taxon>
        <taxon>Neoteleostei</taxon>
        <taxon>Acanthomorphata</taxon>
        <taxon>Eupercaria</taxon>
        <taxon>Perciformes</taxon>
        <taxon>Notothenioidei</taxon>
        <taxon>Channichthyidae</taxon>
        <taxon>Champsocephalus</taxon>
    </lineage>
</organism>
<evidence type="ECO:0000313" key="3">
    <source>
        <dbReference type="Proteomes" id="UP001331515"/>
    </source>
</evidence>
<keyword evidence="3" id="KW-1185">Reference proteome</keyword>
<dbReference type="Proteomes" id="UP001331515">
    <property type="component" value="Unassembled WGS sequence"/>
</dbReference>
<proteinExistence type="predicted"/>